<feature type="transmembrane region" description="Helical" evidence="10">
    <location>
        <begin position="197"/>
        <end position="215"/>
    </location>
</feature>
<evidence type="ECO:0000259" key="12">
    <source>
        <dbReference type="Pfam" id="PF02366"/>
    </source>
</evidence>
<feature type="transmembrane region" description="Helical" evidence="10">
    <location>
        <begin position="493"/>
        <end position="515"/>
    </location>
</feature>
<reference evidence="15" key="1">
    <citation type="journal article" date="2019" name="Int. J. Syst. Evol. Microbiol.">
        <title>The Global Catalogue of Microorganisms (GCM) 10K type strain sequencing project: providing services to taxonomists for standard genome sequencing and annotation.</title>
        <authorList>
            <consortium name="The Broad Institute Genomics Platform"/>
            <consortium name="The Broad Institute Genome Sequencing Center for Infectious Disease"/>
            <person name="Wu L."/>
            <person name="Ma J."/>
        </authorList>
    </citation>
    <scope>NUCLEOTIDE SEQUENCE [LARGE SCALE GENOMIC DNA]</scope>
    <source>
        <strain evidence="15">JCM 12762</strain>
    </source>
</reference>
<dbReference type="EC" id="2.4.1.-" evidence="10"/>
<evidence type="ECO:0000256" key="5">
    <source>
        <dbReference type="ARBA" id="ARBA00022679"/>
    </source>
</evidence>
<feature type="transmembrane region" description="Helical" evidence="10">
    <location>
        <begin position="169"/>
        <end position="190"/>
    </location>
</feature>
<organism evidence="14 15">
    <name type="scientific">Rhodoglobus aureus</name>
    <dbReference type="NCBI Taxonomy" id="191497"/>
    <lineage>
        <taxon>Bacteria</taxon>
        <taxon>Bacillati</taxon>
        <taxon>Actinomycetota</taxon>
        <taxon>Actinomycetes</taxon>
        <taxon>Micrococcales</taxon>
        <taxon>Microbacteriaceae</taxon>
        <taxon>Rhodoglobus</taxon>
    </lineage>
</organism>
<dbReference type="InterPro" id="IPR003342">
    <property type="entry name" value="ArnT-like_N"/>
</dbReference>
<feature type="domain" description="Protein O-mannosyl-transferase C-terminal four TM" evidence="13">
    <location>
        <begin position="379"/>
        <end position="570"/>
    </location>
</feature>
<comment type="function">
    <text evidence="10">Protein O-mannosyltransferase that catalyzes the transfer of a single mannose residue from a polyprenol phospho-mannosyl lipidic donor to the hydroxyl group of selected serine and threonine residues in acceptor proteins.</text>
</comment>
<evidence type="ECO:0000259" key="13">
    <source>
        <dbReference type="Pfam" id="PF16192"/>
    </source>
</evidence>
<keyword evidence="6 10" id="KW-0812">Transmembrane</keyword>
<feature type="region of interest" description="Disordered" evidence="11">
    <location>
        <begin position="1"/>
        <end position="52"/>
    </location>
</feature>
<dbReference type="Proteomes" id="UP001500943">
    <property type="component" value="Unassembled WGS sequence"/>
</dbReference>
<feature type="transmembrane region" description="Helical" evidence="10">
    <location>
        <begin position="292"/>
        <end position="309"/>
    </location>
</feature>
<evidence type="ECO:0000313" key="15">
    <source>
        <dbReference type="Proteomes" id="UP001500943"/>
    </source>
</evidence>
<keyword evidence="4 10" id="KW-0328">Glycosyltransferase</keyword>
<keyword evidence="8 10" id="KW-0472">Membrane</keyword>
<dbReference type="PANTHER" id="PTHR10050">
    <property type="entry name" value="DOLICHYL-PHOSPHATE-MANNOSE--PROTEIN MANNOSYLTRANSFERASE"/>
    <property type="match status" value="1"/>
</dbReference>
<evidence type="ECO:0000256" key="4">
    <source>
        <dbReference type="ARBA" id="ARBA00022676"/>
    </source>
</evidence>
<dbReference type="PANTHER" id="PTHR10050:SF46">
    <property type="entry name" value="PROTEIN O-MANNOSYL-TRANSFERASE 2"/>
    <property type="match status" value="1"/>
</dbReference>
<protein>
    <recommendedName>
        <fullName evidence="9 10">Polyprenol-phosphate-mannose--protein mannosyltransferase</fullName>
        <ecNumber evidence="10">2.4.1.-</ecNumber>
    </recommendedName>
</protein>
<evidence type="ECO:0000256" key="6">
    <source>
        <dbReference type="ARBA" id="ARBA00022692"/>
    </source>
</evidence>
<dbReference type="Pfam" id="PF02366">
    <property type="entry name" value="PMT"/>
    <property type="match status" value="1"/>
</dbReference>
<feature type="compositionally biased region" description="Low complexity" evidence="11">
    <location>
        <begin position="17"/>
        <end position="40"/>
    </location>
</feature>
<dbReference type="InterPro" id="IPR032421">
    <property type="entry name" value="PMT_4TMC"/>
</dbReference>
<evidence type="ECO:0000256" key="3">
    <source>
        <dbReference type="ARBA" id="ARBA00007222"/>
    </source>
</evidence>
<keyword evidence="7 10" id="KW-1133">Transmembrane helix</keyword>
<dbReference type="Pfam" id="PF16192">
    <property type="entry name" value="PMT_4TMC"/>
    <property type="match status" value="1"/>
</dbReference>
<evidence type="ECO:0000256" key="7">
    <source>
        <dbReference type="ARBA" id="ARBA00022989"/>
    </source>
</evidence>
<evidence type="ECO:0000256" key="11">
    <source>
        <dbReference type="SAM" id="MobiDB-lite"/>
    </source>
</evidence>
<feature type="transmembrane region" description="Helical" evidence="10">
    <location>
        <begin position="221"/>
        <end position="239"/>
    </location>
</feature>
<dbReference type="RefSeq" id="WP_343924110.1">
    <property type="nucleotide sequence ID" value="NZ_BAAAKW010000022.1"/>
</dbReference>
<comment type="subcellular location">
    <subcellularLocation>
        <location evidence="10">Cell membrane</location>
    </subcellularLocation>
    <subcellularLocation>
        <location evidence="1">Endomembrane system</location>
        <topology evidence="1">Multi-pass membrane protein</topology>
    </subcellularLocation>
</comment>
<feature type="transmembrane region" description="Helical" evidence="10">
    <location>
        <begin position="73"/>
        <end position="93"/>
    </location>
</feature>
<keyword evidence="15" id="KW-1185">Reference proteome</keyword>
<comment type="caution">
    <text evidence="14">The sequence shown here is derived from an EMBL/GenBank/DDBJ whole genome shotgun (WGS) entry which is preliminary data.</text>
</comment>
<feature type="transmembrane region" description="Helical" evidence="10">
    <location>
        <begin position="527"/>
        <end position="548"/>
    </location>
</feature>
<keyword evidence="10" id="KW-1003">Cell membrane</keyword>
<evidence type="ECO:0000256" key="10">
    <source>
        <dbReference type="RuleBase" id="RU367007"/>
    </source>
</evidence>
<feature type="transmembrane region" description="Helical" evidence="10">
    <location>
        <begin position="470"/>
        <end position="487"/>
    </location>
</feature>
<dbReference type="EMBL" id="BAAAKW010000022">
    <property type="protein sequence ID" value="GAA1214319.1"/>
    <property type="molecule type" value="Genomic_DNA"/>
</dbReference>
<proteinExistence type="inferred from homology"/>
<evidence type="ECO:0000313" key="14">
    <source>
        <dbReference type="EMBL" id="GAA1214319.1"/>
    </source>
</evidence>
<accession>A0ABP4G5C7</accession>
<dbReference type="InterPro" id="IPR027005">
    <property type="entry name" value="PMT-like"/>
</dbReference>
<comment type="similarity">
    <text evidence="3 10">Belongs to the glycosyltransferase 39 family.</text>
</comment>
<keyword evidence="5 10" id="KW-0808">Transferase</keyword>
<gene>
    <name evidence="14" type="ORF">GCM10009655_12010</name>
</gene>
<feature type="transmembrane region" description="Helical" evidence="10">
    <location>
        <begin position="329"/>
        <end position="351"/>
    </location>
</feature>
<name>A0ABP4G5C7_9MICO</name>
<feature type="domain" description="ArnT-like N-terminal" evidence="12">
    <location>
        <begin position="81"/>
        <end position="342"/>
    </location>
</feature>
<comment type="pathway">
    <text evidence="2 10">Protein modification; protein glycosylation.</text>
</comment>
<evidence type="ECO:0000256" key="1">
    <source>
        <dbReference type="ARBA" id="ARBA00004127"/>
    </source>
</evidence>
<sequence length="571" mass="63003">MSQTNPRDFDAVLSNAPLSSDLLSSDPDGSSDSDGSSGSDTRAAGLTPAALDSHEGSRLDRWWATRSPLTQRWLGWAGPAIVVLVAAFTRLVGLGHPASLVFDETFYVKDSWTLVNRGYETQWPAEADSLFNSGHVNIFLNDPSFVVHPPLGKWLIGLGMLPSGGEDPFGWRIATALVGILAVIVLMLIAKKLFGSTVLATIAGLLMAIDGNAIVMSRVALLDNFVMIFVLLGVGAMLLDREHSATRLALWVSRRGTRGAATEWGPALWWRPWLMLAAVAFGAAAAVKWNGLYFLAAFAVYSLIVDALARRRAGISFWGSGTLFKQAPVSFLLTVPIALLVYLSSWSGWFLSDNGYDRNWAETDSNAATGFFSWVPLDLQSLWHFQSSVYSYHVGESRPHPYQANPLTWLLLIRPTSMFYENFARGESGCLADACGASISGIANPIIWWAATAALLYLVYRLARYRQWQTGFIVMGVAAGYLPWLLYLNRTVFQFYTIVFEPYLILALVAALGVILGSSDDDRDRRLSGIGVVAVFLVVAIAISFYFWPLWTGQTIDYELLRLRWWLPTWV</sequence>
<evidence type="ECO:0000256" key="2">
    <source>
        <dbReference type="ARBA" id="ARBA00004922"/>
    </source>
</evidence>
<feature type="transmembrane region" description="Helical" evidence="10">
    <location>
        <begin position="268"/>
        <end position="286"/>
    </location>
</feature>
<evidence type="ECO:0000256" key="9">
    <source>
        <dbReference type="ARBA" id="ARBA00093617"/>
    </source>
</evidence>
<feature type="transmembrane region" description="Helical" evidence="10">
    <location>
        <begin position="446"/>
        <end position="463"/>
    </location>
</feature>
<evidence type="ECO:0000256" key="8">
    <source>
        <dbReference type="ARBA" id="ARBA00023136"/>
    </source>
</evidence>